<evidence type="ECO:0000256" key="1">
    <source>
        <dbReference type="SAM" id="SignalP"/>
    </source>
</evidence>
<protein>
    <recommendedName>
        <fullName evidence="4">Lipocalin-like domain-containing protein</fullName>
    </recommendedName>
</protein>
<proteinExistence type="predicted"/>
<dbReference type="EMBL" id="BAAAFG010000016">
    <property type="protein sequence ID" value="GAA0873062.1"/>
    <property type="molecule type" value="Genomic_DNA"/>
</dbReference>
<dbReference type="PROSITE" id="PS51257">
    <property type="entry name" value="PROKAR_LIPOPROTEIN"/>
    <property type="match status" value="1"/>
</dbReference>
<feature type="signal peptide" evidence="1">
    <location>
        <begin position="1"/>
        <end position="18"/>
    </location>
</feature>
<comment type="caution">
    <text evidence="2">The sequence shown here is derived from an EMBL/GenBank/DDBJ whole genome shotgun (WGS) entry which is preliminary data.</text>
</comment>
<accession>A0ABN1MIS5</accession>
<evidence type="ECO:0000313" key="2">
    <source>
        <dbReference type="EMBL" id="GAA0873062.1"/>
    </source>
</evidence>
<gene>
    <name evidence="2" type="ORF">GCM10009117_22090</name>
</gene>
<dbReference type="RefSeq" id="WP_343767521.1">
    <property type="nucleotide sequence ID" value="NZ_BAAAFG010000016.1"/>
</dbReference>
<feature type="chain" id="PRO_5046379330" description="Lipocalin-like domain-containing protein" evidence="1">
    <location>
        <begin position="19"/>
        <end position="168"/>
    </location>
</feature>
<organism evidence="2 3">
    <name type="scientific">Gangjinia marincola</name>
    <dbReference type="NCBI Taxonomy" id="578463"/>
    <lineage>
        <taxon>Bacteria</taxon>
        <taxon>Pseudomonadati</taxon>
        <taxon>Bacteroidota</taxon>
        <taxon>Flavobacteriia</taxon>
        <taxon>Flavobacteriales</taxon>
        <taxon>Flavobacteriaceae</taxon>
        <taxon>Gangjinia</taxon>
    </lineage>
</organism>
<keyword evidence="1" id="KW-0732">Signal</keyword>
<evidence type="ECO:0000313" key="3">
    <source>
        <dbReference type="Proteomes" id="UP001500507"/>
    </source>
</evidence>
<sequence length="168" mass="19906">MQKYLIALTLLISLFSCAEEIEEPYRLPKNPEQLLASDSTKTWKIARRFNDKTRMNMGYCFMRYRQEFSVEGKVSDNNNESNECGESLVATWKILTNSNQQSYLRLSSDQIPALFNQEKNFKDFKILKLTKDSLTLSFRHKQYGDTYRTITDYLVREDLDIGDRNFHW</sequence>
<dbReference type="Proteomes" id="UP001500507">
    <property type="component" value="Unassembled WGS sequence"/>
</dbReference>
<reference evidence="2 3" key="1">
    <citation type="journal article" date="2019" name="Int. J. Syst. Evol. Microbiol.">
        <title>The Global Catalogue of Microorganisms (GCM) 10K type strain sequencing project: providing services to taxonomists for standard genome sequencing and annotation.</title>
        <authorList>
            <consortium name="The Broad Institute Genomics Platform"/>
            <consortium name="The Broad Institute Genome Sequencing Center for Infectious Disease"/>
            <person name="Wu L."/>
            <person name="Ma J."/>
        </authorList>
    </citation>
    <scope>NUCLEOTIDE SEQUENCE [LARGE SCALE GENOMIC DNA]</scope>
    <source>
        <strain evidence="2 3">JCM 16082</strain>
    </source>
</reference>
<keyword evidence="3" id="KW-1185">Reference proteome</keyword>
<name>A0ABN1MIS5_9FLAO</name>
<evidence type="ECO:0008006" key="4">
    <source>
        <dbReference type="Google" id="ProtNLM"/>
    </source>
</evidence>